<keyword evidence="3" id="KW-1185">Reference proteome</keyword>
<reference evidence="2" key="2">
    <citation type="submission" date="2025-09" db="UniProtKB">
        <authorList>
            <consortium name="Ensembl"/>
        </authorList>
    </citation>
    <scope>IDENTIFICATION</scope>
</reference>
<protein>
    <recommendedName>
        <fullName evidence="1">BHLH domain-containing protein</fullName>
    </recommendedName>
</protein>
<dbReference type="STRING" id="409849.ENSPMGP00000008121"/>
<feature type="domain" description="BHLH" evidence="1">
    <location>
        <begin position="50"/>
        <end position="102"/>
    </location>
</feature>
<dbReference type="Gene3D" id="4.10.280.10">
    <property type="entry name" value="Helix-loop-helix DNA-binding domain"/>
    <property type="match status" value="1"/>
</dbReference>
<dbReference type="PANTHER" id="PTHR23349:SF57">
    <property type="entry name" value="FACTOR IN THE GERMLINE ALPHA"/>
    <property type="match status" value="1"/>
</dbReference>
<dbReference type="GO" id="GO:0046983">
    <property type="term" value="F:protein dimerization activity"/>
    <property type="evidence" value="ECO:0007669"/>
    <property type="project" value="InterPro"/>
</dbReference>
<dbReference type="GO" id="GO:0032502">
    <property type="term" value="P:developmental process"/>
    <property type="evidence" value="ECO:0007669"/>
    <property type="project" value="TreeGrafter"/>
</dbReference>
<dbReference type="Proteomes" id="UP000261520">
    <property type="component" value="Unplaced"/>
</dbReference>
<dbReference type="GO" id="GO:0000981">
    <property type="term" value="F:DNA-binding transcription factor activity, RNA polymerase II-specific"/>
    <property type="evidence" value="ECO:0007669"/>
    <property type="project" value="TreeGrafter"/>
</dbReference>
<dbReference type="SMART" id="SM00353">
    <property type="entry name" value="HLH"/>
    <property type="match status" value="1"/>
</dbReference>
<proteinExistence type="predicted"/>
<dbReference type="InterPro" id="IPR036638">
    <property type="entry name" value="HLH_DNA-bd_sf"/>
</dbReference>
<accession>A0A3B3ZV06</accession>
<organism evidence="2 3">
    <name type="scientific">Periophthalmus magnuspinnatus</name>
    <dbReference type="NCBI Taxonomy" id="409849"/>
    <lineage>
        <taxon>Eukaryota</taxon>
        <taxon>Metazoa</taxon>
        <taxon>Chordata</taxon>
        <taxon>Craniata</taxon>
        <taxon>Vertebrata</taxon>
        <taxon>Euteleostomi</taxon>
        <taxon>Actinopterygii</taxon>
        <taxon>Neopterygii</taxon>
        <taxon>Teleostei</taxon>
        <taxon>Neoteleostei</taxon>
        <taxon>Acanthomorphata</taxon>
        <taxon>Gobiaria</taxon>
        <taxon>Gobiiformes</taxon>
        <taxon>Gobioidei</taxon>
        <taxon>Gobiidae</taxon>
        <taxon>Oxudercinae</taxon>
        <taxon>Periophthalmus</taxon>
    </lineage>
</organism>
<dbReference type="PANTHER" id="PTHR23349">
    <property type="entry name" value="BASIC HELIX-LOOP-HELIX TRANSCRIPTION FACTOR, TWIST"/>
    <property type="match status" value="1"/>
</dbReference>
<dbReference type="InterPro" id="IPR050283">
    <property type="entry name" value="E-box_TF_Regulators"/>
</dbReference>
<dbReference type="Pfam" id="PF00010">
    <property type="entry name" value="HLH"/>
    <property type="match status" value="1"/>
</dbReference>
<sequence length="184" mass="21410">MKSPEQELMGDILKRLTGESALPVYSNIEKYKRGKDGMYFMAEDFIETVKKREMVNAKERLRIRNLNSMFSRLKRMVPLMRPDRKPSKVDTLKAATEYIRLLVSVLQEADGHVCDGADYVKNAISYSHNEAMNQDLWGVEELLLLPEEEVLEDGDIRLVLQHCSYQSIIQVYKFNQTLKHLLQK</sequence>
<dbReference type="AlphaFoldDB" id="A0A3B3ZV06"/>
<dbReference type="InterPro" id="IPR011598">
    <property type="entry name" value="bHLH_dom"/>
</dbReference>
<evidence type="ECO:0000313" key="2">
    <source>
        <dbReference type="Ensembl" id="ENSPMGP00000008121.1"/>
    </source>
</evidence>
<dbReference type="Ensembl" id="ENSPMGT00000008640.1">
    <property type="protein sequence ID" value="ENSPMGP00000008121.1"/>
    <property type="gene ID" value="ENSPMGG00000006717.1"/>
</dbReference>
<dbReference type="SUPFAM" id="SSF47459">
    <property type="entry name" value="HLH, helix-loop-helix DNA-binding domain"/>
    <property type="match status" value="1"/>
</dbReference>
<evidence type="ECO:0000313" key="3">
    <source>
        <dbReference type="Proteomes" id="UP000261520"/>
    </source>
</evidence>
<evidence type="ECO:0000259" key="1">
    <source>
        <dbReference type="PROSITE" id="PS50888"/>
    </source>
</evidence>
<reference evidence="2" key="1">
    <citation type="submission" date="2025-08" db="UniProtKB">
        <authorList>
            <consortium name="Ensembl"/>
        </authorList>
    </citation>
    <scope>IDENTIFICATION</scope>
</reference>
<dbReference type="PROSITE" id="PS50888">
    <property type="entry name" value="BHLH"/>
    <property type="match status" value="1"/>
</dbReference>
<name>A0A3B3ZV06_9GOBI</name>
<dbReference type="GO" id="GO:0000977">
    <property type="term" value="F:RNA polymerase II transcription regulatory region sequence-specific DNA binding"/>
    <property type="evidence" value="ECO:0007669"/>
    <property type="project" value="TreeGrafter"/>
</dbReference>